<accession>A0A927QKC8</accession>
<dbReference type="EMBL" id="JACYXT010000003">
    <property type="protein sequence ID" value="MBD9723734.1"/>
    <property type="molecule type" value="Genomic_DNA"/>
</dbReference>
<dbReference type="GeneID" id="79934052"/>
<comment type="caution">
    <text evidence="1">The sequence shown here is derived from an EMBL/GenBank/DDBJ whole genome shotgun (WGS) entry which is preliminary data.</text>
</comment>
<dbReference type="AlphaFoldDB" id="A0A927QKC8"/>
<gene>
    <name evidence="1" type="ORF">IHE70_10880</name>
</gene>
<evidence type="ECO:0000313" key="2">
    <source>
        <dbReference type="Proteomes" id="UP000661025"/>
    </source>
</evidence>
<reference evidence="1" key="1">
    <citation type="submission" date="2020-09" db="EMBL/GenBank/DDBJ databases">
        <title>Streptomyces canutascabiei sp. nov., which causes potato common scab and is distributed across the world.</title>
        <authorList>
            <person name="Nguyen H.P."/>
            <person name="Weisberg A.J."/>
            <person name="Chang J.H."/>
            <person name="Clarke C.R."/>
        </authorList>
    </citation>
    <scope>NUCLEOTIDE SEQUENCE</scope>
    <source>
        <strain evidence="1">ID-01-6.2a</strain>
    </source>
</reference>
<dbReference type="Proteomes" id="UP000661025">
    <property type="component" value="Unassembled WGS sequence"/>
</dbReference>
<dbReference type="RefSeq" id="WP_086804389.1">
    <property type="nucleotide sequence ID" value="NZ_CP119182.1"/>
</dbReference>
<name>A0A927QKC8_9ACTN</name>
<organism evidence="1 2">
    <name type="scientific">Streptomyces caniscabiei</name>
    <dbReference type="NCBI Taxonomy" id="2746961"/>
    <lineage>
        <taxon>Bacteria</taxon>
        <taxon>Bacillati</taxon>
        <taxon>Actinomycetota</taxon>
        <taxon>Actinomycetes</taxon>
        <taxon>Kitasatosporales</taxon>
        <taxon>Streptomycetaceae</taxon>
        <taxon>Streptomyces</taxon>
    </lineage>
</organism>
<sequence length="102" mass="10665">MAEPGELTIALEEGFEGQHVVVAVDGDVVLDEPGVRTRLQIGLARSVPVRLPPGDHAIDVRVDGVERLSVRVDTGAVRWVAISRAADGVLDAVTGGGLRGYA</sequence>
<protein>
    <submittedName>
        <fullName evidence="1">Uncharacterized protein</fullName>
    </submittedName>
</protein>
<proteinExistence type="predicted"/>
<evidence type="ECO:0000313" key="1">
    <source>
        <dbReference type="EMBL" id="MBD9723734.1"/>
    </source>
</evidence>